<evidence type="ECO:0000313" key="2">
    <source>
        <dbReference type="EMBL" id="MBB3196193.1"/>
    </source>
</evidence>
<name>A0ABR6GVQ8_9BURK</name>
<dbReference type="Pfam" id="PF03167">
    <property type="entry name" value="UDG"/>
    <property type="match status" value="1"/>
</dbReference>
<evidence type="ECO:0000259" key="1">
    <source>
        <dbReference type="SMART" id="SM00986"/>
    </source>
</evidence>
<dbReference type="CDD" id="cd10032">
    <property type="entry name" value="UDG-F6_HDG"/>
    <property type="match status" value="1"/>
</dbReference>
<accession>A0ABR6GVQ8</accession>
<protein>
    <submittedName>
        <fullName evidence="2">Hypoxanthine-DNA glycosylase</fullName>
    </submittedName>
</protein>
<dbReference type="InterPro" id="IPR036895">
    <property type="entry name" value="Uracil-DNA_glycosylase-like_sf"/>
</dbReference>
<dbReference type="Gene3D" id="3.40.470.10">
    <property type="entry name" value="Uracil-DNA glycosylase-like domain"/>
    <property type="match status" value="1"/>
</dbReference>
<organism evidence="2 3">
    <name type="scientific">Roseateles terrae</name>
    <dbReference type="NCBI Taxonomy" id="431060"/>
    <lineage>
        <taxon>Bacteria</taxon>
        <taxon>Pseudomonadati</taxon>
        <taxon>Pseudomonadota</taxon>
        <taxon>Betaproteobacteria</taxon>
        <taxon>Burkholderiales</taxon>
        <taxon>Sphaerotilaceae</taxon>
        <taxon>Roseateles</taxon>
    </lineage>
</organism>
<sequence>MRWSGLAPVMGPDAEWLLLGSFPGVASLKAQQYYGHPRNQFWRLLGDVRGIELATLPYDARLEALKAQRIALWDVIAETEREGSLDSAIRNPAVSDLRRLLQELPALRVIGFNGGTAGRLGHRQLGDLAKVYRVVVLPSSSPAHTMPYDEKLRAWRALDATGDERPPHQG</sequence>
<gene>
    <name evidence="2" type="ORF">FHS28_003605</name>
</gene>
<dbReference type="SMART" id="SM00986">
    <property type="entry name" value="UDG"/>
    <property type="match status" value="1"/>
</dbReference>
<dbReference type="NCBIfam" id="TIGR04274">
    <property type="entry name" value="hypoxanDNAglyco"/>
    <property type="match status" value="1"/>
</dbReference>
<evidence type="ECO:0000313" key="3">
    <source>
        <dbReference type="Proteomes" id="UP000574369"/>
    </source>
</evidence>
<dbReference type="SUPFAM" id="SSF52141">
    <property type="entry name" value="Uracil-DNA glycosylase-like"/>
    <property type="match status" value="1"/>
</dbReference>
<proteinExistence type="predicted"/>
<reference evidence="2 3" key="1">
    <citation type="submission" date="2020-08" db="EMBL/GenBank/DDBJ databases">
        <title>Genomic Encyclopedia of Type Strains, Phase III (KMG-III): the genomes of soil and plant-associated and newly described type strains.</title>
        <authorList>
            <person name="Whitman W."/>
        </authorList>
    </citation>
    <scope>NUCLEOTIDE SEQUENCE [LARGE SCALE GENOMIC DNA]</scope>
    <source>
        <strain evidence="2 3">CECT 7247</strain>
    </source>
</reference>
<feature type="domain" description="Uracil-DNA glycosylase-like" evidence="1">
    <location>
        <begin position="7"/>
        <end position="159"/>
    </location>
</feature>
<comment type="caution">
    <text evidence="2">The sequence shown here is derived from an EMBL/GenBank/DDBJ whole genome shotgun (WGS) entry which is preliminary data.</text>
</comment>
<dbReference type="InterPro" id="IPR026353">
    <property type="entry name" value="Hypoxan-DNA_Glyclase"/>
</dbReference>
<dbReference type="RefSeq" id="WP_088454338.1">
    <property type="nucleotide sequence ID" value="NZ_JACHXO010000007.1"/>
</dbReference>
<dbReference type="Proteomes" id="UP000574369">
    <property type="component" value="Unassembled WGS sequence"/>
</dbReference>
<dbReference type="InterPro" id="IPR005122">
    <property type="entry name" value="Uracil-DNA_glycosylase-like"/>
</dbReference>
<keyword evidence="3" id="KW-1185">Reference proteome</keyword>
<dbReference type="EMBL" id="JACHXO010000007">
    <property type="protein sequence ID" value="MBB3196193.1"/>
    <property type="molecule type" value="Genomic_DNA"/>
</dbReference>
<dbReference type="SMART" id="SM00987">
    <property type="entry name" value="UreE_C"/>
    <property type="match status" value="1"/>
</dbReference>